<sequence>MRYNLMLAWHGLKRFPRSTILAVLTVAMGLAATMTTLALLHQLTADPLPGRSGHLYLAWVDTVRAKPLAIQSLNGINPSNYHRIKLDDAQEMLHEHRATWQAAMTSVYTEMTANDAVHPHVKHAYLLATTAEFQPMLGVGLRSGRSWTAAEDAARAPVVVIDEALAQELFGSIQAVGRELKIGSHEFQVIGVSAPFSPQPHFYDLSAMSFSGSRRDLAFVPLGALLDAGVDLAGNDGCDEDAPKKRTMFGTDAAHCAAVSYWVDLPSKAQVDAFGDYLQHYAANQKALAGFGKPPRSELTGVGAWLSKQNVVPDNVRLNAWLAGSFLLLCMANVAGLLAARFLRRGGEIGIRRALGAPRVAIFQQHVFEASLICLLGGLLAWPLTLFGLWTLRLQDNGFTDLARLDPSMFGALFALALAVGLLTGWLPAWRASRVEPGLQVKSA</sequence>
<dbReference type="InterPro" id="IPR025857">
    <property type="entry name" value="MacB_PCD"/>
</dbReference>
<evidence type="ECO:0000259" key="7">
    <source>
        <dbReference type="Pfam" id="PF02687"/>
    </source>
</evidence>
<proteinExistence type="predicted"/>
<evidence type="ECO:0000259" key="8">
    <source>
        <dbReference type="Pfam" id="PF12704"/>
    </source>
</evidence>
<feature type="transmembrane region" description="Helical" evidence="6">
    <location>
        <begin position="367"/>
        <end position="390"/>
    </location>
</feature>
<dbReference type="Pfam" id="PF12704">
    <property type="entry name" value="MacB_PCD"/>
    <property type="match status" value="1"/>
</dbReference>
<gene>
    <name evidence="9" type="ORF">Y882_03620</name>
</gene>
<dbReference type="AlphaFoldDB" id="A0A0G9H6X1"/>
<feature type="transmembrane region" description="Helical" evidence="6">
    <location>
        <begin position="320"/>
        <end position="343"/>
    </location>
</feature>
<comment type="caution">
    <text evidence="9">The sequence shown here is derived from an EMBL/GenBank/DDBJ whole genome shotgun (WGS) entry which is preliminary data.</text>
</comment>
<dbReference type="Pfam" id="PF02687">
    <property type="entry name" value="FtsX"/>
    <property type="match status" value="1"/>
</dbReference>
<evidence type="ECO:0000256" key="6">
    <source>
        <dbReference type="SAM" id="Phobius"/>
    </source>
</evidence>
<accession>A0A0G9H6X1</accession>
<dbReference type="STRING" id="1440762.Y882_03620"/>
<keyword evidence="5 6" id="KW-0472">Membrane</keyword>
<keyword evidence="3 6" id="KW-0812">Transmembrane</keyword>
<dbReference type="Proteomes" id="UP000035481">
    <property type="component" value="Unassembled WGS sequence"/>
</dbReference>
<keyword evidence="2" id="KW-1003">Cell membrane</keyword>
<dbReference type="PANTHER" id="PTHR30572:SF18">
    <property type="entry name" value="ABC-TYPE MACROLIDE FAMILY EXPORT SYSTEM PERMEASE COMPONENT 2"/>
    <property type="match status" value="1"/>
</dbReference>
<keyword evidence="4 6" id="KW-1133">Transmembrane helix</keyword>
<evidence type="ECO:0000256" key="3">
    <source>
        <dbReference type="ARBA" id="ARBA00022692"/>
    </source>
</evidence>
<evidence type="ECO:0000256" key="1">
    <source>
        <dbReference type="ARBA" id="ARBA00004651"/>
    </source>
</evidence>
<dbReference type="InterPro" id="IPR003838">
    <property type="entry name" value="ABC3_permease_C"/>
</dbReference>
<feature type="transmembrane region" description="Helical" evidence="6">
    <location>
        <begin position="410"/>
        <end position="430"/>
    </location>
</feature>
<evidence type="ECO:0000256" key="5">
    <source>
        <dbReference type="ARBA" id="ARBA00023136"/>
    </source>
</evidence>
<dbReference type="GO" id="GO:0005886">
    <property type="term" value="C:plasma membrane"/>
    <property type="evidence" value="ECO:0007669"/>
    <property type="project" value="UniProtKB-SubCell"/>
</dbReference>
<reference evidence="9 10" key="1">
    <citation type="journal article" date="2015" name="Antonie Van Leeuwenhoek">
        <title>A phylogenomic and molecular marker based taxonomic framework for the order Xanthomonadales: proposal to transfer the families Algiphilaceae and Solimonadaceae to the order Nevskiales ord. nov. and to create a new family within the order Xanthomonadales, the family Rhodanobacteraceae fam. nov., containing the genus Rhodanobacter and its closest relatives.</title>
        <authorList>
            <person name="Naushad S."/>
            <person name="Adeolu M."/>
            <person name="Wong S."/>
            <person name="Sohail M."/>
            <person name="Schellhorn H.E."/>
            <person name="Gupta R.S."/>
        </authorList>
    </citation>
    <scope>NUCLEOTIDE SEQUENCE [LARGE SCALE GENOMIC DNA]</scope>
    <source>
        <strain evidence="9 10">DSM 16301</strain>
    </source>
</reference>
<dbReference type="OrthoDB" id="8735006at2"/>
<dbReference type="InterPro" id="IPR050250">
    <property type="entry name" value="Macrolide_Exporter_MacB"/>
</dbReference>
<dbReference type="RefSeq" id="WP_046970509.1">
    <property type="nucleotide sequence ID" value="NZ_JPLA01000009.1"/>
</dbReference>
<evidence type="ECO:0000313" key="9">
    <source>
        <dbReference type="EMBL" id="KLD65176.1"/>
    </source>
</evidence>
<dbReference type="PATRIC" id="fig|1440762.4.peg.3694"/>
<organism evidence="9 10">
    <name type="scientific">Dyella japonica DSM 16301</name>
    <dbReference type="NCBI Taxonomy" id="1440762"/>
    <lineage>
        <taxon>Bacteria</taxon>
        <taxon>Pseudomonadati</taxon>
        <taxon>Pseudomonadota</taxon>
        <taxon>Gammaproteobacteria</taxon>
        <taxon>Lysobacterales</taxon>
        <taxon>Rhodanobacteraceae</taxon>
        <taxon>Dyella</taxon>
    </lineage>
</organism>
<feature type="domain" description="MacB-like periplasmic core" evidence="8">
    <location>
        <begin position="19"/>
        <end position="276"/>
    </location>
</feature>
<dbReference type="GO" id="GO:0022857">
    <property type="term" value="F:transmembrane transporter activity"/>
    <property type="evidence" value="ECO:0007669"/>
    <property type="project" value="TreeGrafter"/>
</dbReference>
<comment type="subcellular location">
    <subcellularLocation>
        <location evidence="1">Cell membrane</location>
        <topology evidence="1">Multi-pass membrane protein</topology>
    </subcellularLocation>
</comment>
<dbReference type="EMBL" id="JPLA01000009">
    <property type="protein sequence ID" value="KLD65176.1"/>
    <property type="molecule type" value="Genomic_DNA"/>
</dbReference>
<evidence type="ECO:0000256" key="2">
    <source>
        <dbReference type="ARBA" id="ARBA00022475"/>
    </source>
</evidence>
<evidence type="ECO:0000256" key="4">
    <source>
        <dbReference type="ARBA" id="ARBA00022989"/>
    </source>
</evidence>
<name>A0A0G9H6X1_9GAMM</name>
<dbReference type="PANTHER" id="PTHR30572">
    <property type="entry name" value="MEMBRANE COMPONENT OF TRANSPORTER-RELATED"/>
    <property type="match status" value="1"/>
</dbReference>
<feature type="domain" description="ABC3 transporter permease C-terminal" evidence="7">
    <location>
        <begin position="323"/>
        <end position="437"/>
    </location>
</feature>
<evidence type="ECO:0000313" key="10">
    <source>
        <dbReference type="Proteomes" id="UP000035481"/>
    </source>
</evidence>
<protein>
    <submittedName>
        <fullName evidence="9">Peptide ABC transporter permease</fullName>
    </submittedName>
</protein>